<dbReference type="GO" id="GO:0009100">
    <property type="term" value="P:glycoprotein metabolic process"/>
    <property type="evidence" value="ECO:0007669"/>
    <property type="project" value="UniProtKB-ARBA"/>
</dbReference>
<dbReference type="PANTHER" id="PTHR43404">
    <property type="entry name" value="LIPOPOLYSACCHARIDE CHOLINEPHOSPHOTRANSFERASE LICD"/>
    <property type="match status" value="1"/>
</dbReference>
<comment type="caution">
    <text evidence="2">The sequence shown here is derived from an EMBL/GenBank/DDBJ whole genome shotgun (WGS) entry which is preliminary data.</text>
</comment>
<reference evidence="2 3" key="1">
    <citation type="journal article" date="2014" name="PLoS ONE">
        <title>Rumen cellulosomics: divergent fiber-degrading strategies revealed by comparative genome-wide analysis of six ruminococcal strains.</title>
        <authorList>
            <person name="Dassa B."/>
            <person name="Borovok I."/>
            <person name="Ruimy-Israeli V."/>
            <person name="Lamed R."/>
            <person name="Flint H.J."/>
            <person name="Duncan S.H."/>
            <person name="Henrissat B."/>
            <person name="Coutinho P."/>
            <person name="Morrison M."/>
            <person name="Mosoni P."/>
            <person name="Yeoman C.J."/>
            <person name="White B.A."/>
            <person name="Bayer E.A."/>
        </authorList>
    </citation>
    <scope>NUCLEOTIDE SEQUENCE [LARGE SCALE GENOMIC DNA]</scope>
    <source>
        <strain evidence="2 3">007c</strain>
    </source>
</reference>
<dbReference type="RefSeq" id="WP_037296610.1">
    <property type="nucleotide sequence ID" value="NZ_ATAX01000007.1"/>
</dbReference>
<dbReference type="AlphaFoldDB" id="W7V2F8"/>
<gene>
    <name evidence="2" type="ORF">RF007C_03125</name>
</gene>
<dbReference type="InterPro" id="IPR007074">
    <property type="entry name" value="LicD/FKTN/FKRP_NTP_transf"/>
</dbReference>
<dbReference type="Pfam" id="PF04991">
    <property type="entry name" value="LicD"/>
    <property type="match status" value="1"/>
</dbReference>
<feature type="domain" description="LicD/FKTN/FKRP nucleotidyltransferase" evidence="1">
    <location>
        <begin position="29"/>
        <end position="263"/>
    </location>
</feature>
<dbReference type="InterPro" id="IPR052942">
    <property type="entry name" value="LPS_cholinephosphotransferase"/>
</dbReference>
<dbReference type="EMBL" id="ATAX01000007">
    <property type="protein sequence ID" value="EWM55002.1"/>
    <property type="molecule type" value="Genomic_DNA"/>
</dbReference>
<evidence type="ECO:0000313" key="2">
    <source>
        <dbReference type="EMBL" id="EWM55002.1"/>
    </source>
</evidence>
<dbReference type="PATRIC" id="fig|1341157.4.peg.343"/>
<dbReference type="Proteomes" id="UP000019365">
    <property type="component" value="Unassembled WGS sequence"/>
</dbReference>
<dbReference type="OrthoDB" id="9786100at2"/>
<evidence type="ECO:0000313" key="3">
    <source>
        <dbReference type="Proteomes" id="UP000019365"/>
    </source>
</evidence>
<accession>W7V2F8</accession>
<proteinExistence type="predicted"/>
<dbReference type="eggNOG" id="COG3475">
    <property type="taxonomic scope" value="Bacteria"/>
</dbReference>
<evidence type="ECO:0000259" key="1">
    <source>
        <dbReference type="Pfam" id="PF04991"/>
    </source>
</evidence>
<organism evidence="2 3">
    <name type="scientific">Ruminococcus flavefaciens 007c</name>
    <dbReference type="NCBI Taxonomy" id="1341157"/>
    <lineage>
        <taxon>Bacteria</taxon>
        <taxon>Bacillati</taxon>
        <taxon>Bacillota</taxon>
        <taxon>Clostridia</taxon>
        <taxon>Eubacteriales</taxon>
        <taxon>Oscillospiraceae</taxon>
        <taxon>Ruminococcus</taxon>
    </lineage>
</organism>
<protein>
    <recommendedName>
        <fullName evidence="1">LicD/FKTN/FKRP nucleotidyltransferase domain-containing protein</fullName>
    </recommendedName>
</protein>
<dbReference type="PANTHER" id="PTHR43404:SF2">
    <property type="entry name" value="LIPOPOLYSACCHARIDE CHOLINEPHOSPHOTRANSFERASE LICD"/>
    <property type="match status" value="1"/>
</dbReference>
<sequence length="286" mass="33304">MSEKYISREKLREVQLTELEIFKAIKDVCESNGIRYFLSSGTLLGAVRHKGFIPWDDDMDVCMPRPDYNRFREIVKSKLPEDYFCIDFRDRDTDDFTVGTMIKIASKKVKVRRLRGDGRTQTVDNAWVDVFPLDGMPNGDLHRKLYGYRLKLTKRLLSLAKWKQEGVAPQNSTAKKIMRKFITVLHIPQLLNLDRKKQRYRIDNLLQKYDYYKSDYCINMLGDYELREIVPTAMYGKPKDIPFEGVSAAGPKDPDGVLKIIYGNYMKLPPKDKQVCKHCIDVIKGD</sequence>
<name>W7V2F8_RUMFL</name>
<keyword evidence="3" id="KW-1185">Reference proteome</keyword>